<dbReference type="Pfam" id="PF00749">
    <property type="entry name" value="tRNA-synt_1c"/>
    <property type="match status" value="1"/>
</dbReference>
<protein>
    <submittedName>
        <fullName evidence="6">Glutamate--tRNA ligase</fullName>
        <ecNumber evidence="6">6.1.1.17</ecNumber>
    </submittedName>
</protein>
<proteinExistence type="predicted"/>
<dbReference type="EC" id="6.1.1.17" evidence="6"/>
<dbReference type="EMBL" id="VSSQ01019485">
    <property type="protein sequence ID" value="MPM63561.1"/>
    <property type="molecule type" value="Genomic_DNA"/>
</dbReference>
<sequence length="126" mass="14097">MKKVRVRFAPSPTGPLHIGGVRTALYNYLFAKKHGGEMLLRIEDTDSARFVPGAEDYIVEALQWLGITIDEGIGATKPGVHAPYRQSERKTIYRQYVDQLLDAGLAYIAFDTPTELEAKRAEIANF</sequence>
<reference evidence="6" key="1">
    <citation type="submission" date="2019-08" db="EMBL/GenBank/DDBJ databases">
        <authorList>
            <person name="Kucharzyk K."/>
            <person name="Murdoch R.W."/>
            <person name="Higgins S."/>
            <person name="Loffler F."/>
        </authorList>
    </citation>
    <scope>NUCLEOTIDE SEQUENCE</scope>
</reference>
<evidence type="ECO:0000256" key="4">
    <source>
        <dbReference type="ARBA" id="ARBA00023146"/>
    </source>
</evidence>
<dbReference type="GO" id="GO:0005829">
    <property type="term" value="C:cytosol"/>
    <property type="evidence" value="ECO:0007669"/>
    <property type="project" value="TreeGrafter"/>
</dbReference>
<keyword evidence="3" id="KW-0067">ATP-binding</keyword>
<dbReference type="PROSITE" id="PS00178">
    <property type="entry name" value="AA_TRNA_LIGASE_I"/>
    <property type="match status" value="1"/>
</dbReference>
<accession>A0A645BG16</accession>
<dbReference type="PRINTS" id="PR00987">
    <property type="entry name" value="TRNASYNTHGLU"/>
</dbReference>
<dbReference type="InterPro" id="IPR001412">
    <property type="entry name" value="aa-tRNA-synth_I_CS"/>
</dbReference>
<dbReference type="PANTHER" id="PTHR43311">
    <property type="entry name" value="GLUTAMATE--TRNA LIGASE"/>
    <property type="match status" value="1"/>
</dbReference>
<dbReference type="GO" id="GO:0004818">
    <property type="term" value="F:glutamate-tRNA ligase activity"/>
    <property type="evidence" value="ECO:0007669"/>
    <property type="project" value="UniProtKB-EC"/>
</dbReference>
<name>A0A645BG16_9ZZZZ</name>
<feature type="domain" description="Glutamyl/glutaminyl-tRNA synthetase class Ib catalytic" evidence="5">
    <location>
        <begin position="3"/>
        <end position="122"/>
    </location>
</feature>
<keyword evidence="2" id="KW-0547">Nucleotide-binding</keyword>
<dbReference type="GO" id="GO:0006424">
    <property type="term" value="P:glutamyl-tRNA aminoacylation"/>
    <property type="evidence" value="ECO:0007669"/>
    <property type="project" value="TreeGrafter"/>
</dbReference>
<dbReference type="AlphaFoldDB" id="A0A645BG16"/>
<dbReference type="Gene3D" id="3.40.50.620">
    <property type="entry name" value="HUPs"/>
    <property type="match status" value="1"/>
</dbReference>
<organism evidence="6">
    <name type="scientific">bioreactor metagenome</name>
    <dbReference type="NCBI Taxonomy" id="1076179"/>
    <lineage>
        <taxon>unclassified sequences</taxon>
        <taxon>metagenomes</taxon>
        <taxon>ecological metagenomes</taxon>
    </lineage>
</organism>
<keyword evidence="1 6" id="KW-0436">Ligase</keyword>
<dbReference type="InterPro" id="IPR014729">
    <property type="entry name" value="Rossmann-like_a/b/a_fold"/>
</dbReference>
<comment type="caution">
    <text evidence="6">The sequence shown here is derived from an EMBL/GenBank/DDBJ whole genome shotgun (WGS) entry which is preliminary data.</text>
</comment>
<evidence type="ECO:0000313" key="6">
    <source>
        <dbReference type="EMBL" id="MPM63561.1"/>
    </source>
</evidence>
<dbReference type="GO" id="GO:0005524">
    <property type="term" value="F:ATP binding"/>
    <property type="evidence" value="ECO:0007669"/>
    <property type="project" value="UniProtKB-KW"/>
</dbReference>
<evidence type="ECO:0000256" key="3">
    <source>
        <dbReference type="ARBA" id="ARBA00022840"/>
    </source>
</evidence>
<dbReference type="PANTHER" id="PTHR43311:SF2">
    <property type="entry name" value="GLUTAMATE--TRNA LIGASE, MITOCHONDRIAL-RELATED"/>
    <property type="match status" value="1"/>
</dbReference>
<dbReference type="SUPFAM" id="SSF52374">
    <property type="entry name" value="Nucleotidylyl transferase"/>
    <property type="match status" value="1"/>
</dbReference>
<dbReference type="InterPro" id="IPR020058">
    <property type="entry name" value="Glu/Gln-tRNA-synth_Ib_cat-dom"/>
</dbReference>
<dbReference type="InterPro" id="IPR000924">
    <property type="entry name" value="Glu/Gln-tRNA-synth"/>
</dbReference>
<evidence type="ECO:0000256" key="1">
    <source>
        <dbReference type="ARBA" id="ARBA00022598"/>
    </source>
</evidence>
<keyword evidence="4" id="KW-0030">Aminoacyl-tRNA synthetase</keyword>
<gene>
    <name evidence="6" type="primary">gltX_33</name>
    <name evidence="6" type="ORF">SDC9_110441</name>
</gene>
<evidence type="ECO:0000256" key="2">
    <source>
        <dbReference type="ARBA" id="ARBA00022741"/>
    </source>
</evidence>
<dbReference type="InterPro" id="IPR049940">
    <property type="entry name" value="GluQ/Sye"/>
</dbReference>
<evidence type="ECO:0000259" key="5">
    <source>
        <dbReference type="Pfam" id="PF00749"/>
    </source>
</evidence>